<accession>U4LJ79</accession>
<dbReference type="GO" id="GO:0016872">
    <property type="term" value="F:intramolecular lyase activity"/>
    <property type="evidence" value="ECO:0007669"/>
    <property type="project" value="InterPro"/>
</dbReference>
<name>U4LJ79_PYROM</name>
<proteinExistence type="predicted"/>
<dbReference type="PANTHER" id="PTHR47284:SF3">
    <property type="entry name" value="FATTY-ACID-BINDING PROTEIN 2"/>
    <property type="match status" value="1"/>
</dbReference>
<feature type="region of interest" description="Disordered" evidence="1">
    <location>
        <begin position="1"/>
        <end position="50"/>
    </location>
</feature>
<evidence type="ECO:0000259" key="2">
    <source>
        <dbReference type="Pfam" id="PF16035"/>
    </source>
</evidence>
<dbReference type="eggNOG" id="ENOG502RZJ2">
    <property type="taxonomic scope" value="Eukaryota"/>
</dbReference>
<dbReference type="AlphaFoldDB" id="U4LJ79"/>
<dbReference type="OMA" id="PENSHQD"/>
<reference evidence="3 4" key="1">
    <citation type="journal article" date="2013" name="PLoS Genet.">
        <title>The genome and development-dependent transcriptomes of Pyronema confluens: a window into fungal evolution.</title>
        <authorList>
            <person name="Traeger S."/>
            <person name="Altegoer F."/>
            <person name="Freitag M."/>
            <person name="Gabaldon T."/>
            <person name="Kempken F."/>
            <person name="Kumar A."/>
            <person name="Marcet-Houben M."/>
            <person name="Poggeler S."/>
            <person name="Stajich J.E."/>
            <person name="Nowrousian M."/>
        </authorList>
    </citation>
    <scope>NUCLEOTIDE SEQUENCE [LARGE SCALE GENOMIC DNA]</scope>
    <source>
        <strain evidence="4">CBS 100304</strain>
        <tissue evidence="3">Vegetative mycelium</tissue>
    </source>
</reference>
<dbReference type="InterPro" id="IPR016087">
    <property type="entry name" value="Chalcone_isomerase"/>
</dbReference>
<feature type="compositionally biased region" description="Low complexity" evidence="1">
    <location>
        <begin position="1"/>
        <end position="29"/>
    </location>
</feature>
<dbReference type="Proteomes" id="UP000018144">
    <property type="component" value="Unassembled WGS sequence"/>
</dbReference>
<keyword evidence="4" id="KW-1185">Reference proteome</keyword>
<dbReference type="EMBL" id="HF936646">
    <property type="protein sequence ID" value="CCX17395.1"/>
    <property type="molecule type" value="Genomic_DNA"/>
</dbReference>
<evidence type="ECO:0000256" key="1">
    <source>
        <dbReference type="SAM" id="MobiDB-lite"/>
    </source>
</evidence>
<dbReference type="Pfam" id="PF16035">
    <property type="entry name" value="Chalcone_2"/>
    <property type="match status" value="1"/>
</dbReference>
<dbReference type="Gene3D" id="3.50.70.10">
    <property type="match status" value="1"/>
</dbReference>
<dbReference type="InterPro" id="IPR036298">
    <property type="entry name" value="Chalcone_isomerase_sf"/>
</dbReference>
<dbReference type="PANTHER" id="PTHR47284">
    <property type="entry name" value="FATTY-ACID-BINDING PROTEIN 2"/>
    <property type="match status" value="1"/>
</dbReference>
<evidence type="ECO:0000313" key="3">
    <source>
        <dbReference type="EMBL" id="CCX17395.1"/>
    </source>
</evidence>
<protein>
    <submittedName>
        <fullName evidence="3">Similar to Altered inheritance of mitochondria protein 18, mitochondrial acc. no. Q6BN19</fullName>
    </submittedName>
</protein>
<sequence length="353" mass="38375">MSSMATRTARTARRGYATVTSTPLFSASRRAPRAPAPTFTPLRPTRAPRTPPRWIPALGASLGASLLILAATSSSQLAEAPATSIPIAPGTPIIAGDAVDAKLVPSGTTSVPPFPRSLTLEGHEEGDYELVGLGIRTVSFLNIQVYVLGFYVHKEDLAELQKEILRLAGPRGASSLTIQEQEEVRGRLLDTKEGEEVWEQLLQEGKWRSVVRVVPTRNTAPPRRLGPRNPSTLYQASLLRRRSFHELSLSEFKALFGGAFKKSVPKQKTLLLCRGKEGEFSVYYDPTGRNDGKFGGEGEEKFQTLGAIKDPRISKALWLCYLAGAKPASASARESIVDGVLNMTQRPAETLRA</sequence>
<dbReference type="InterPro" id="IPR016088">
    <property type="entry name" value="Chalcone_isomerase_3-sand"/>
</dbReference>
<feature type="domain" description="Chalcone isomerase" evidence="2">
    <location>
        <begin position="127"/>
        <end position="337"/>
    </location>
</feature>
<dbReference type="SUPFAM" id="SSF54626">
    <property type="entry name" value="Chalcone isomerase"/>
    <property type="match status" value="1"/>
</dbReference>
<feature type="compositionally biased region" description="Low complexity" evidence="1">
    <location>
        <begin position="36"/>
        <end position="48"/>
    </location>
</feature>
<organism evidence="3 4">
    <name type="scientific">Pyronema omphalodes (strain CBS 100304)</name>
    <name type="common">Pyronema confluens</name>
    <dbReference type="NCBI Taxonomy" id="1076935"/>
    <lineage>
        <taxon>Eukaryota</taxon>
        <taxon>Fungi</taxon>
        <taxon>Dikarya</taxon>
        <taxon>Ascomycota</taxon>
        <taxon>Pezizomycotina</taxon>
        <taxon>Pezizomycetes</taxon>
        <taxon>Pezizales</taxon>
        <taxon>Pyronemataceae</taxon>
        <taxon>Pyronema</taxon>
    </lineage>
</organism>
<dbReference type="STRING" id="1076935.U4LJ79"/>
<evidence type="ECO:0000313" key="4">
    <source>
        <dbReference type="Proteomes" id="UP000018144"/>
    </source>
</evidence>
<dbReference type="OrthoDB" id="18193at2759"/>
<gene>
    <name evidence="3" type="ORF">PCON_04399</name>
</gene>